<keyword evidence="7" id="KW-1185">Reference proteome</keyword>
<keyword evidence="3 5" id="KW-0378">Hydrolase</keyword>
<dbReference type="Pfam" id="PF02545">
    <property type="entry name" value="Maf"/>
    <property type="match status" value="1"/>
</dbReference>
<keyword evidence="2 5" id="KW-0963">Cytoplasm</keyword>
<gene>
    <name evidence="6" type="primary">maf</name>
    <name evidence="6" type="ORF">EXZ61_15335</name>
</gene>
<comment type="function">
    <text evidence="5">Nucleoside triphosphate pyrophosphatase that hydrolyzes 7-methyl-GTP (m(7)GTP). May have a dual role in cell division arrest and in preventing the incorporation of modified nucleotides into cellular nucleic acids.</text>
</comment>
<dbReference type="PIRSF" id="PIRSF006305">
    <property type="entry name" value="Maf"/>
    <property type="match status" value="1"/>
</dbReference>
<feature type="site" description="Important for substrate specificity" evidence="5">
    <location>
        <position position="75"/>
    </location>
</feature>
<feature type="site" description="Important for substrate specificity" evidence="5">
    <location>
        <position position="159"/>
    </location>
</feature>
<dbReference type="PANTHER" id="PTHR43213:SF10">
    <property type="entry name" value="7-METHYL-GTP PYROPHOSPHATASE"/>
    <property type="match status" value="1"/>
</dbReference>
<dbReference type="Gene3D" id="3.90.950.10">
    <property type="match status" value="1"/>
</dbReference>
<dbReference type="Proteomes" id="UP000317365">
    <property type="component" value="Chromosome"/>
</dbReference>
<dbReference type="GO" id="GO:0009117">
    <property type="term" value="P:nucleotide metabolic process"/>
    <property type="evidence" value="ECO:0007669"/>
    <property type="project" value="UniProtKB-KW"/>
</dbReference>
<reference evidence="7" key="1">
    <citation type="submission" date="2019-02" db="EMBL/GenBank/DDBJ databases">
        <title>Complete genome sequence of Rhodoferax sp. Gr-4.</title>
        <authorList>
            <person name="Jin L."/>
        </authorList>
    </citation>
    <scope>NUCLEOTIDE SEQUENCE [LARGE SCALE GENOMIC DNA]</scope>
    <source>
        <strain evidence="7">Gr-4</strain>
    </source>
</reference>
<dbReference type="PANTHER" id="PTHR43213">
    <property type="entry name" value="BIFUNCTIONAL DTTP/UTP PYROPHOSPHATASE/METHYLTRANSFERASE PROTEIN-RELATED"/>
    <property type="match status" value="1"/>
</dbReference>
<organism evidence="6 7">
    <name type="scientific">Rhodoferax aquaticus</name>
    <dbReference type="NCBI Taxonomy" id="2527691"/>
    <lineage>
        <taxon>Bacteria</taxon>
        <taxon>Pseudomonadati</taxon>
        <taxon>Pseudomonadota</taxon>
        <taxon>Betaproteobacteria</taxon>
        <taxon>Burkholderiales</taxon>
        <taxon>Comamonadaceae</taxon>
        <taxon>Rhodoferax</taxon>
    </lineage>
</organism>
<comment type="caution">
    <text evidence="5">Lacks conserved residue(s) required for the propagation of feature annotation.</text>
</comment>
<dbReference type="NCBIfam" id="TIGR00172">
    <property type="entry name" value="maf"/>
    <property type="match status" value="1"/>
</dbReference>
<reference evidence="7" key="2">
    <citation type="journal article" date="2020" name="Int. J. Syst. Evol. Microbiol.">
        <title>Genomic insights into a novel species Rhodoferax aquaticus sp. nov., isolated from freshwater.</title>
        <authorList>
            <person name="Li T."/>
            <person name="Zhuo Y."/>
            <person name="Jin C.Z."/>
            <person name="Wu X."/>
            <person name="Ko S.R."/>
            <person name="Jin F.J."/>
            <person name="Ahn C.Y."/>
            <person name="Oh H.M."/>
            <person name="Lee H.G."/>
            <person name="Jin L."/>
        </authorList>
    </citation>
    <scope>NUCLEOTIDE SEQUENCE [LARGE SCALE GENOMIC DNA]</scope>
    <source>
        <strain evidence="7">Gr-4</strain>
    </source>
</reference>
<dbReference type="EMBL" id="CP036282">
    <property type="protein sequence ID" value="QDL55433.1"/>
    <property type="molecule type" value="Genomic_DNA"/>
</dbReference>
<dbReference type="GO" id="GO:0047429">
    <property type="term" value="F:nucleoside triphosphate diphosphatase activity"/>
    <property type="evidence" value="ECO:0007669"/>
    <property type="project" value="InterPro"/>
</dbReference>
<comment type="cofactor">
    <cofactor evidence="5">
        <name>a divalent metal cation</name>
        <dbReference type="ChEBI" id="CHEBI:60240"/>
    </cofactor>
</comment>
<dbReference type="EC" id="3.6.1.-" evidence="5"/>
<proteinExistence type="inferred from homology"/>
<protein>
    <recommendedName>
        <fullName evidence="5">7-methyl-GTP pyrophosphatase</fullName>
        <shortName evidence="5">m(7)GTP pyrophosphatase</shortName>
        <ecNumber evidence="5">3.6.1.-</ecNumber>
    </recommendedName>
</protein>
<dbReference type="CDD" id="cd00555">
    <property type="entry name" value="Maf"/>
    <property type="match status" value="1"/>
</dbReference>
<dbReference type="RefSeq" id="WP_142812590.1">
    <property type="nucleotide sequence ID" value="NZ_CP036282.1"/>
</dbReference>
<dbReference type="AlphaFoldDB" id="A0A515ES50"/>
<comment type="similarity">
    <text evidence="5">Belongs to the Maf family. YceF subfamily.</text>
</comment>
<keyword evidence="4 5" id="KW-0546">Nucleotide metabolism</keyword>
<dbReference type="HAMAP" id="MF_00528">
    <property type="entry name" value="Maf"/>
    <property type="match status" value="1"/>
</dbReference>
<comment type="subcellular location">
    <subcellularLocation>
        <location evidence="1 5">Cytoplasm</location>
    </subcellularLocation>
</comment>
<evidence type="ECO:0000256" key="2">
    <source>
        <dbReference type="ARBA" id="ARBA00022490"/>
    </source>
</evidence>
<sequence length="203" mass="21799">MNATPPLKLILGSSSVYRRELLDRLRLNYSVESPQVDETPFAHERPADLAIRLALAKACAVATKFPAAVVIGSDQVADLDGEPLGKPGSHARAVVQLQRMRGRTVVFQTAVAVVCLGTGFSQHALAPVRVTFRDLTDEEIENYLLAEQPYDCAGSAKSEGLGISLLESIESDDPTALIGLPLIRTSAMLRSAGISLLHRRTAP</sequence>
<feature type="site" description="Important for substrate specificity" evidence="5">
    <location>
        <position position="17"/>
    </location>
</feature>
<dbReference type="InterPro" id="IPR029001">
    <property type="entry name" value="ITPase-like_fam"/>
</dbReference>
<evidence type="ECO:0000256" key="5">
    <source>
        <dbReference type="HAMAP-Rule" id="MF_00528"/>
    </source>
</evidence>
<dbReference type="KEGG" id="rhg:EXZ61_15335"/>
<feature type="active site" description="Proton acceptor" evidence="5">
    <location>
        <position position="74"/>
    </location>
</feature>
<evidence type="ECO:0000313" key="6">
    <source>
        <dbReference type="EMBL" id="QDL55433.1"/>
    </source>
</evidence>
<evidence type="ECO:0000256" key="3">
    <source>
        <dbReference type="ARBA" id="ARBA00022801"/>
    </source>
</evidence>
<dbReference type="GO" id="GO:0005737">
    <property type="term" value="C:cytoplasm"/>
    <property type="evidence" value="ECO:0007669"/>
    <property type="project" value="UniProtKB-SubCell"/>
</dbReference>
<dbReference type="SUPFAM" id="SSF52972">
    <property type="entry name" value="ITPase-like"/>
    <property type="match status" value="1"/>
</dbReference>
<comment type="catalytic activity">
    <reaction evidence="5">
        <text>N(7)-methyl-GTP + H2O = N(7)-methyl-GMP + diphosphate + H(+)</text>
        <dbReference type="Rhea" id="RHEA:58744"/>
        <dbReference type="ChEBI" id="CHEBI:15377"/>
        <dbReference type="ChEBI" id="CHEBI:15378"/>
        <dbReference type="ChEBI" id="CHEBI:33019"/>
        <dbReference type="ChEBI" id="CHEBI:58285"/>
        <dbReference type="ChEBI" id="CHEBI:87133"/>
    </reaction>
</comment>
<name>A0A515ES50_9BURK</name>
<evidence type="ECO:0000256" key="4">
    <source>
        <dbReference type="ARBA" id="ARBA00023080"/>
    </source>
</evidence>
<evidence type="ECO:0000256" key="1">
    <source>
        <dbReference type="ARBA" id="ARBA00004496"/>
    </source>
</evidence>
<evidence type="ECO:0000313" key="7">
    <source>
        <dbReference type="Proteomes" id="UP000317365"/>
    </source>
</evidence>
<accession>A0A515ES50</accession>
<dbReference type="InterPro" id="IPR003697">
    <property type="entry name" value="Maf-like"/>
</dbReference>